<accession>A0A6A4HRZ2</accession>
<dbReference type="EMBL" id="ML769465">
    <property type="protein sequence ID" value="KAE9399737.1"/>
    <property type="molecule type" value="Genomic_DNA"/>
</dbReference>
<gene>
    <name evidence="1" type="ORF">BT96DRAFT_919925</name>
</gene>
<organism evidence="1 2">
    <name type="scientific">Gymnopus androsaceus JB14</name>
    <dbReference type="NCBI Taxonomy" id="1447944"/>
    <lineage>
        <taxon>Eukaryota</taxon>
        <taxon>Fungi</taxon>
        <taxon>Dikarya</taxon>
        <taxon>Basidiomycota</taxon>
        <taxon>Agaricomycotina</taxon>
        <taxon>Agaricomycetes</taxon>
        <taxon>Agaricomycetidae</taxon>
        <taxon>Agaricales</taxon>
        <taxon>Marasmiineae</taxon>
        <taxon>Omphalotaceae</taxon>
        <taxon>Gymnopus</taxon>
    </lineage>
</organism>
<evidence type="ECO:0000313" key="1">
    <source>
        <dbReference type="EMBL" id="KAE9399737.1"/>
    </source>
</evidence>
<keyword evidence="2" id="KW-1185">Reference proteome</keyword>
<dbReference type="AlphaFoldDB" id="A0A6A4HRZ2"/>
<protein>
    <submittedName>
        <fullName evidence="1">Uncharacterized protein</fullName>
    </submittedName>
</protein>
<dbReference type="Proteomes" id="UP000799118">
    <property type="component" value="Unassembled WGS sequence"/>
</dbReference>
<sequence>MLSLDGTYPSVRFDREALSEMWHHEMGTPGKTIKLISQLWPDYLPDASVHTGTFR</sequence>
<evidence type="ECO:0000313" key="2">
    <source>
        <dbReference type="Proteomes" id="UP000799118"/>
    </source>
</evidence>
<name>A0A6A4HRZ2_9AGAR</name>
<reference evidence="1" key="1">
    <citation type="journal article" date="2019" name="Environ. Microbiol.">
        <title>Fungal ecological strategies reflected in gene transcription - a case study of two litter decomposers.</title>
        <authorList>
            <person name="Barbi F."/>
            <person name="Kohler A."/>
            <person name="Barry K."/>
            <person name="Baskaran P."/>
            <person name="Daum C."/>
            <person name="Fauchery L."/>
            <person name="Ihrmark K."/>
            <person name="Kuo A."/>
            <person name="LaButti K."/>
            <person name="Lipzen A."/>
            <person name="Morin E."/>
            <person name="Grigoriev I.V."/>
            <person name="Henrissat B."/>
            <person name="Lindahl B."/>
            <person name="Martin F."/>
        </authorList>
    </citation>
    <scope>NUCLEOTIDE SEQUENCE</scope>
    <source>
        <strain evidence="1">JB14</strain>
    </source>
</reference>
<proteinExistence type="predicted"/>